<dbReference type="InterPro" id="IPR050204">
    <property type="entry name" value="AraC_XylS_family_regulators"/>
</dbReference>
<evidence type="ECO:0000256" key="3">
    <source>
        <dbReference type="ARBA" id="ARBA00023163"/>
    </source>
</evidence>
<accession>A0A2A4GDQ3</accession>
<evidence type="ECO:0000256" key="2">
    <source>
        <dbReference type="ARBA" id="ARBA00023125"/>
    </source>
</evidence>
<organism evidence="5 6">
    <name type="scientific">Sediminicola luteus</name>
    <dbReference type="NCBI Taxonomy" id="319238"/>
    <lineage>
        <taxon>Bacteria</taxon>
        <taxon>Pseudomonadati</taxon>
        <taxon>Bacteroidota</taxon>
        <taxon>Flavobacteriia</taxon>
        <taxon>Flavobacteriales</taxon>
        <taxon>Flavobacteriaceae</taxon>
        <taxon>Sediminicola</taxon>
    </lineage>
</organism>
<dbReference type="PANTHER" id="PTHR46796:SF7">
    <property type="entry name" value="ARAC FAMILY TRANSCRIPTIONAL REGULATOR"/>
    <property type="match status" value="1"/>
</dbReference>
<protein>
    <recommendedName>
        <fullName evidence="4">HTH araC/xylS-type domain-containing protein</fullName>
    </recommendedName>
</protein>
<evidence type="ECO:0000256" key="1">
    <source>
        <dbReference type="ARBA" id="ARBA00023015"/>
    </source>
</evidence>
<proteinExistence type="predicted"/>
<dbReference type="Gene3D" id="1.10.10.60">
    <property type="entry name" value="Homeodomain-like"/>
    <property type="match status" value="2"/>
</dbReference>
<dbReference type="PRINTS" id="PR00032">
    <property type="entry name" value="HTHARAC"/>
</dbReference>
<dbReference type="InterPro" id="IPR018062">
    <property type="entry name" value="HTH_AraC-typ_CS"/>
</dbReference>
<keyword evidence="3" id="KW-0804">Transcription</keyword>
<dbReference type="SMART" id="SM00342">
    <property type="entry name" value="HTH_ARAC"/>
    <property type="match status" value="1"/>
</dbReference>
<dbReference type="InterPro" id="IPR020449">
    <property type="entry name" value="Tscrpt_reg_AraC-type_HTH"/>
</dbReference>
<name>A0A2A4GDQ3_9FLAO</name>
<gene>
    <name evidence="5" type="ORF">B7P33_05295</name>
</gene>
<dbReference type="Pfam" id="PF12833">
    <property type="entry name" value="HTH_18"/>
    <property type="match status" value="1"/>
</dbReference>
<keyword evidence="2" id="KW-0238">DNA-binding</keyword>
<comment type="caution">
    <text evidence="5">The sequence shown here is derived from an EMBL/GenBank/DDBJ whole genome shotgun (WGS) entry which is preliminary data.</text>
</comment>
<reference evidence="5 6" key="1">
    <citation type="submission" date="2017-04" db="EMBL/GenBank/DDBJ databases">
        <title>A new member of the family Flavobacteriaceae isolated from ascidians.</title>
        <authorList>
            <person name="Chen L."/>
        </authorList>
    </citation>
    <scope>NUCLEOTIDE SEQUENCE [LARGE SCALE GENOMIC DNA]</scope>
    <source>
        <strain evidence="5 6">HQA918</strain>
    </source>
</reference>
<dbReference type="Proteomes" id="UP000219559">
    <property type="component" value="Unassembled WGS sequence"/>
</dbReference>
<dbReference type="GO" id="GO:0043565">
    <property type="term" value="F:sequence-specific DNA binding"/>
    <property type="evidence" value="ECO:0007669"/>
    <property type="project" value="InterPro"/>
</dbReference>
<evidence type="ECO:0000313" key="6">
    <source>
        <dbReference type="Proteomes" id="UP000219559"/>
    </source>
</evidence>
<evidence type="ECO:0000259" key="4">
    <source>
        <dbReference type="PROSITE" id="PS01124"/>
    </source>
</evidence>
<sequence length="316" mass="35859">MLLQQFPDLTWIRTHSKTGFAQALSPQGKPLPKKEWPNVSLWVDSAPTERTKITGTLSLFINLKGSGWVQTEGRDLQVQQQSVALSNLGAEYNLILPKGAETLNFHFGPSLVKSVIQGLSNSDKKLLDGPFATRSSSYHTYPRTLWMQGQLQESIRHIQRYYAHFGNSNPEREEELLHSLLSSLLQTDWDSQPVLQNNNLATRQEMGKRLIWALDFIHGHSNRNFTLDQLAQAACLSKFHLLRCFQRAFGLTPFQYTAKLKADRAEQLVQDPLWEIQEIGAQLGFSEPAAFSRFFKSHFGTTPSAYRKSNLGQVRS</sequence>
<evidence type="ECO:0000313" key="5">
    <source>
        <dbReference type="EMBL" id="PCE66707.1"/>
    </source>
</evidence>
<dbReference type="GO" id="GO:0003700">
    <property type="term" value="F:DNA-binding transcription factor activity"/>
    <property type="evidence" value="ECO:0007669"/>
    <property type="project" value="InterPro"/>
</dbReference>
<dbReference type="SUPFAM" id="SSF46689">
    <property type="entry name" value="Homeodomain-like"/>
    <property type="match status" value="2"/>
</dbReference>
<feature type="domain" description="HTH araC/xylS-type" evidence="4">
    <location>
        <begin position="211"/>
        <end position="309"/>
    </location>
</feature>
<dbReference type="PROSITE" id="PS00041">
    <property type="entry name" value="HTH_ARAC_FAMILY_1"/>
    <property type="match status" value="1"/>
</dbReference>
<dbReference type="AlphaFoldDB" id="A0A2A4GDQ3"/>
<dbReference type="RefSeq" id="WP_097442229.1">
    <property type="nucleotide sequence ID" value="NZ_NBWU01000001.1"/>
</dbReference>
<dbReference type="EMBL" id="NBWU01000001">
    <property type="protein sequence ID" value="PCE66707.1"/>
    <property type="molecule type" value="Genomic_DNA"/>
</dbReference>
<dbReference type="PANTHER" id="PTHR46796">
    <property type="entry name" value="HTH-TYPE TRANSCRIPTIONAL ACTIVATOR RHAS-RELATED"/>
    <property type="match status" value="1"/>
</dbReference>
<dbReference type="PROSITE" id="PS01124">
    <property type="entry name" value="HTH_ARAC_FAMILY_2"/>
    <property type="match status" value="1"/>
</dbReference>
<keyword evidence="1" id="KW-0805">Transcription regulation</keyword>
<keyword evidence="6" id="KW-1185">Reference proteome</keyword>
<dbReference type="InterPro" id="IPR018060">
    <property type="entry name" value="HTH_AraC"/>
</dbReference>
<dbReference type="InterPro" id="IPR009057">
    <property type="entry name" value="Homeodomain-like_sf"/>
</dbReference>
<dbReference type="OrthoDB" id="9816011at2"/>